<comment type="subunit">
    <text evidence="6">Part of the 30S ribosomal subunit.</text>
</comment>
<organism evidence="7 8">
    <name type="scientific">Candidatus Falkowbacteria bacterium GW2011_GWE1_38_31</name>
    <dbReference type="NCBI Taxonomy" id="1618638"/>
    <lineage>
        <taxon>Bacteria</taxon>
        <taxon>Candidatus Falkowiibacteriota</taxon>
    </lineage>
</organism>
<dbReference type="InterPro" id="IPR000266">
    <property type="entry name" value="Ribosomal_uS17"/>
</dbReference>
<dbReference type="Pfam" id="PF00366">
    <property type="entry name" value="Ribosomal_S17"/>
    <property type="match status" value="1"/>
</dbReference>
<comment type="function">
    <text evidence="6">One of the primary rRNA binding proteins, it binds specifically to the 5'-end of 16S ribosomal RNA.</text>
</comment>
<dbReference type="NCBIfam" id="TIGR03635">
    <property type="entry name" value="uS17_bact"/>
    <property type="match status" value="1"/>
</dbReference>
<evidence type="ECO:0000256" key="4">
    <source>
        <dbReference type="ARBA" id="ARBA00022980"/>
    </source>
</evidence>
<dbReference type="GO" id="GO:0006412">
    <property type="term" value="P:translation"/>
    <property type="evidence" value="ECO:0007669"/>
    <property type="project" value="UniProtKB-UniRule"/>
</dbReference>
<proteinExistence type="inferred from homology"/>
<keyword evidence="5 6" id="KW-0687">Ribonucleoprotein</keyword>
<dbReference type="GO" id="GO:0003735">
    <property type="term" value="F:structural constituent of ribosome"/>
    <property type="evidence" value="ECO:0007669"/>
    <property type="project" value="UniProtKB-UniRule"/>
</dbReference>
<keyword evidence="3 6" id="KW-0694">RNA-binding</keyword>
<sequence length="96" mass="11422">MVKKANDKKIIEKKTETVKAVLIRKKFQGVVASDKNDKTIVVNVDSVKIHPKYKKRFTRSKKYKVHDEKNQFKIGDKVVFEECRPISKDKRWRVIY</sequence>
<gene>
    <name evidence="6" type="primary">rpsQ</name>
    <name evidence="7" type="ORF">US91_C0007G0052</name>
</gene>
<reference evidence="7 8" key="1">
    <citation type="journal article" date="2015" name="Nature">
        <title>rRNA introns, odd ribosomes, and small enigmatic genomes across a large radiation of phyla.</title>
        <authorList>
            <person name="Brown C.T."/>
            <person name="Hug L.A."/>
            <person name="Thomas B.C."/>
            <person name="Sharon I."/>
            <person name="Castelle C.J."/>
            <person name="Singh A."/>
            <person name="Wilkins M.J."/>
            <person name="Williams K.H."/>
            <person name="Banfield J.F."/>
        </authorList>
    </citation>
    <scope>NUCLEOTIDE SEQUENCE [LARGE SCALE GENOMIC DNA]</scope>
</reference>
<evidence type="ECO:0000313" key="8">
    <source>
        <dbReference type="Proteomes" id="UP000034022"/>
    </source>
</evidence>
<dbReference type="PANTHER" id="PTHR10744">
    <property type="entry name" value="40S RIBOSOMAL PROTEIN S11 FAMILY MEMBER"/>
    <property type="match status" value="1"/>
</dbReference>
<evidence type="ECO:0000256" key="2">
    <source>
        <dbReference type="ARBA" id="ARBA00022730"/>
    </source>
</evidence>
<dbReference type="HAMAP" id="MF_01345_B">
    <property type="entry name" value="Ribosomal_uS17_B"/>
    <property type="match status" value="1"/>
</dbReference>
<dbReference type="InterPro" id="IPR012340">
    <property type="entry name" value="NA-bd_OB-fold"/>
</dbReference>
<dbReference type="NCBIfam" id="NF004123">
    <property type="entry name" value="PRK05610.1"/>
    <property type="match status" value="1"/>
</dbReference>
<dbReference type="GO" id="GO:0019843">
    <property type="term" value="F:rRNA binding"/>
    <property type="evidence" value="ECO:0007669"/>
    <property type="project" value="UniProtKB-UniRule"/>
</dbReference>
<keyword evidence="2 6" id="KW-0699">rRNA-binding</keyword>
<dbReference type="PATRIC" id="fig|1618638.3.peg.868"/>
<evidence type="ECO:0000256" key="3">
    <source>
        <dbReference type="ARBA" id="ARBA00022884"/>
    </source>
</evidence>
<dbReference type="EMBL" id="LBUU01000007">
    <property type="protein sequence ID" value="KKQ70042.1"/>
    <property type="molecule type" value="Genomic_DNA"/>
</dbReference>
<comment type="caution">
    <text evidence="7">The sequence shown here is derived from an EMBL/GenBank/DDBJ whole genome shotgun (WGS) entry which is preliminary data.</text>
</comment>
<evidence type="ECO:0000313" key="7">
    <source>
        <dbReference type="EMBL" id="KKQ70042.1"/>
    </source>
</evidence>
<dbReference type="PRINTS" id="PR00973">
    <property type="entry name" value="RIBOSOMALS17"/>
</dbReference>
<evidence type="ECO:0000256" key="6">
    <source>
        <dbReference type="HAMAP-Rule" id="MF_01345"/>
    </source>
</evidence>
<accession>A0A0G0JTM8</accession>
<dbReference type="AlphaFoldDB" id="A0A0G0JTM8"/>
<dbReference type="SUPFAM" id="SSF50249">
    <property type="entry name" value="Nucleic acid-binding proteins"/>
    <property type="match status" value="1"/>
</dbReference>
<comment type="similarity">
    <text evidence="1 6">Belongs to the universal ribosomal protein uS17 family.</text>
</comment>
<keyword evidence="4 6" id="KW-0689">Ribosomal protein</keyword>
<dbReference type="PANTHER" id="PTHR10744:SF1">
    <property type="entry name" value="SMALL RIBOSOMAL SUBUNIT PROTEIN US17M"/>
    <property type="match status" value="1"/>
</dbReference>
<evidence type="ECO:0000256" key="1">
    <source>
        <dbReference type="ARBA" id="ARBA00010254"/>
    </source>
</evidence>
<name>A0A0G0JTM8_9BACT</name>
<evidence type="ECO:0000256" key="5">
    <source>
        <dbReference type="ARBA" id="ARBA00023274"/>
    </source>
</evidence>
<dbReference type="GO" id="GO:0022627">
    <property type="term" value="C:cytosolic small ribosomal subunit"/>
    <property type="evidence" value="ECO:0007669"/>
    <property type="project" value="UniProtKB-UniRule"/>
</dbReference>
<protein>
    <recommendedName>
        <fullName evidence="6">Small ribosomal subunit protein uS17</fullName>
    </recommendedName>
</protein>
<dbReference type="Gene3D" id="2.40.50.140">
    <property type="entry name" value="Nucleic acid-binding proteins"/>
    <property type="match status" value="1"/>
</dbReference>
<dbReference type="Proteomes" id="UP000034022">
    <property type="component" value="Unassembled WGS sequence"/>
</dbReference>
<dbReference type="CDD" id="cd00364">
    <property type="entry name" value="Ribosomal_uS17"/>
    <property type="match status" value="1"/>
</dbReference>
<dbReference type="InterPro" id="IPR019984">
    <property type="entry name" value="Ribosomal_uS17_bact/chlr"/>
</dbReference>